<dbReference type="Gene3D" id="2.30.130.30">
    <property type="entry name" value="Hypothetical protein"/>
    <property type="match status" value="1"/>
</dbReference>
<protein>
    <recommendedName>
        <fullName evidence="3">ASCH domain-containing protein</fullName>
    </recommendedName>
</protein>
<dbReference type="EMBL" id="JAGQNY010000002">
    <property type="protein sequence ID" value="MCA9301854.1"/>
    <property type="molecule type" value="Genomic_DNA"/>
</dbReference>
<organism evidence="1 2">
    <name type="scientific">candidate division WWE3 bacterium</name>
    <dbReference type="NCBI Taxonomy" id="2053526"/>
    <lineage>
        <taxon>Bacteria</taxon>
        <taxon>Katanobacteria</taxon>
    </lineage>
</organism>
<gene>
    <name evidence="1" type="ORF">KDA10_00605</name>
</gene>
<proteinExistence type="predicted"/>
<reference evidence="1" key="2">
    <citation type="journal article" date="2021" name="Microbiome">
        <title>Successional dynamics and alternative stable states in a saline activated sludge microbial community over 9 years.</title>
        <authorList>
            <person name="Wang Y."/>
            <person name="Ye J."/>
            <person name="Ju F."/>
            <person name="Liu L."/>
            <person name="Boyd J.A."/>
            <person name="Deng Y."/>
            <person name="Parks D.H."/>
            <person name="Jiang X."/>
            <person name="Yin X."/>
            <person name="Woodcroft B.J."/>
            <person name="Tyson G.W."/>
            <person name="Hugenholtz P."/>
            <person name="Polz M.F."/>
            <person name="Zhang T."/>
        </authorList>
    </citation>
    <scope>NUCLEOTIDE SEQUENCE</scope>
    <source>
        <strain evidence="1">HKST-UBA80</strain>
    </source>
</reference>
<reference evidence="1" key="1">
    <citation type="submission" date="2020-04" db="EMBL/GenBank/DDBJ databases">
        <authorList>
            <person name="Zhang T."/>
        </authorList>
    </citation>
    <scope>NUCLEOTIDE SEQUENCE</scope>
    <source>
        <strain evidence="1">HKST-UBA80</strain>
    </source>
</reference>
<evidence type="ECO:0000313" key="2">
    <source>
        <dbReference type="Proteomes" id="UP000714817"/>
    </source>
</evidence>
<name>A0A955E0Q9_UNCKA</name>
<dbReference type="AlphaFoldDB" id="A0A955E0Q9"/>
<evidence type="ECO:0000313" key="1">
    <source>
        <dbReference type="EMBL" id="MCA9301854.1"/>
    </source>
</evidence>
<accession>A0A955E0Q9</accession>
<sequence>MEHLAILRKSNIKKGDNLLGEILSGKKTIESRWYVHKSVPWGKVKPGETIYFKESGYPVSARGKISNVLFFENLGPDLIKEIIIKYGHKIAPSFAQEALFEWGRGLVKKRYCIIIFLTDVVPIKPFKINKKGFGMSSAWIVTPKIEELRLSAPARS</sequence>
<evidence type="ECO:0008006" key="3">
    <source>
        <dbReference type="Google" id="ProtNLM"/>
    </source>
</evidence>
<comment type="caution">
    <text evidence="1">The sequence shown here is derived from an EMBL/GenBank/DDBJ whole genome shotgun (WGS) entry which is preliminary data.</text>
</comment>
<dbReference type="Proteomes" id="UP000714817">
    <property type="component" value="Unassembled WGS sequence"/>
</dbReference>